<keyword evidence="4" id="KW-1185">Reference proteome</keyword>
<dbReference type="Pfam" id="PF12728">
    <property type="entry name" value="HTH_17"/>
    <property type="match status" value="1"/>
</dbReference>
<evidence type="ECO:0000313" key="3">
    <source>
        <dbReference type="EMBL" id="TDB84227.1"/>
    </source>
</evidence>
<name>A0ABY2DFC6_9ACTN</name>
<gene>
    <name evidence="3" type="ORF">E1091_17670</name>
</gene>
<evidence type="ECO:0000256" key="1">
    <source>
        <dbReference type="SAM" id="MobiDB-lite"/>
    </source>
</evidence>
<dbReference type="Proteomes" id="UP000295626">
    <property type="component" value="Unassembled WGS sequence"/>
</dbReference>
<sequence>MTTLPTLHPFPEVAKRLGISLRSLRERSWARQFDHVRIGRERYFTEAQLAAFIDAMTVPSQRSSDLAKTAERVARRQQRRRAA</sequence>
<keyword evidence="3" id="KW-0238">DNA-binding</keyword>
<reference evidence="3 4" key="1">
    <citation type="submission" date="2019-02" db="EMBL/GenBank/DDBJ databases">
        <title>Draft genome sequences of novel Actinobacteria.</title>
        <authorList>
            <person name="Sahin N."/>
            <person name="Ay H."/>
            <person name="Saygin H."/>
        </authorList>
    </citation>
    <scope>NUCLEOTIDE SEQUENCE [LARGE SCALE GENOMIC DNA]</scope>
    <source>
        <strain evidence="3 4">JCM 30529</strain>
    </source>
</reference>
<evidence type="ECO:0000313" key="4">
    <source>
        <dbReference type="Proteomes" id="UP000295626"/>
    </source>
</evidence>
<protein>
    <submittedName>
        <fullName evidence="3">DNA-binding protein</fullName>
    </submittedName>
</protein>
<organism evidence="3 4">
    <name type="scientific">Micromonospora fluostatini</name>
    <dbReference type="NCBI Taxonomy" id="1629071"/>
    <lineage>
        <taxon>Bacteria</taxon>
        <taxon>Bacillati</taxon>
        <taxon>Actinomycetota</taxon>
        <taxon>Actinomycetes</taxon>
        <taxon>Micromonosporales</taxon>
        <taxon>Micromonosporaceae</taxon>
        <taxon>Micromonospora</taxon>
    </lineage>
</organism>
<evidence type="ECO:0000259" key="2">
    <source>
        <dbReference type="Pfam" id="PF12728"/>
    </source>
</evidence>
<dbReference type="GO" id="GO:0003677">
    <property type="term" value="F:DNA binding"/>
    <property type="evidence" value="ECO:0007669"/>
    <property type="project" value="UniProtKB-KW"/>
</dbReference>
<feature type="region of interest" description="Disordered" evidence="1">
    <location>
        <begin position="62"/>
        <end position="83"/>
    </location>
</feature>
<accession>A0ABY2DFC6</accession>
<proteinExistence type="predicted"/>
<dbReference type="InterPro" id="IPR041657">
    <property type="entry name" value="HTH_17"/>
</dbReference>
<dbReference type="EMBL" id="SMKE01000854">
    <property type="protein sequence ID" value="TDB84227.1"/>
    <property type="molecule type" value="Genomic_DNA"/>
</dbReference>
<comment type="caution">
    <text evidence="3">The sequence shown here is derived from an EMBL/GenBank/DDBJ whole genome shotgun (WGS) entry which is preliminary data.</text>
</comment>
<feature type="domain" description="Helix-turn-helix" evidence="2">
    <location>
        <begin position="11"/>
        <end position="55"/>
    </location>
</feature>